<evidence type="ECO:0000313" key="8">
    <source>
        <dbReference type="EMBL" id="ABY97040.1"/>
    </source>
</evidence>
<evidence type="ECO:0000256" key="1">
    <source>
        <dbReference type="ARBA" id="ARBA00004418"/>
    </source>
</evidence>
<keyword evidence="5" id="KW-0143">Chaperone</keyword>
<evidence type="ECO:0000256" key="6">
    <source>
        <dbReference type="SAM" id="SignalP"/>
    </source>
</evidence>
<protein>
    <submittedName>
        <fullName evidence="8">Pili assembly chaperone</fullName>
    </submittedName>
</protein>
<dbReference type="SUPFAM" id="SSF49354">
    <property type="entry name" value="PapD-like"/>
    <property type="match status" value="1"/>
</dbReference>
<proteinExistence type="inferred from homology"/>
<reference evidence="8 9" key="1">
    <citation type="submission" date="2008-01" db="EMBL/GenBank/DDBJ databases">
        <title>Complete sequence of Pseudomonas putida GB-1.</title>
        <authorList>
            <consortium name="US DOE Joint Genome Institute"/>
            <person name="Copeland A."/>
            <person name="Lucas S."/>
            <person name="Lapidus A."/>
            <person name="Barry K."/>
            <person name="Glavina del Rio T."/>
            <person name="Dalin E."/>
            <person name="Tice H."/>
            <person name="Pitluck S."/>
            <person name="Bruce D."/>
            <person name="Goodwin L."/>
            <person name="Chertkov O."/>
            <person name="Brettin T."/>
            <person name="Detter J.C."/>
            <person name="Han C."/>
            <person name="Kuske C.R."/>
            <person name="Schmutz J."/>
            <person name="Larimer F."/>
            <person name="Land M."/>
            <person name="Hauser L."/>
            <person name="Kyrpides N."/>
            <person name="Kim E."/>
            <person name="McCarthy J.K."/>
            <person name="Richardson P."/>
        </authorList>
    </citation>
    <scope>NUCLEOTIDE SEQUENCE [LARGE SCALE GENOMIC DNA]</scope>
    <source>
        <strain evidence="8 9">GB-1</strain>
    </source>
</reference>
<feature type="signal peptide" evidence="6">
    <location>
        <begin position="1"/>
        <end position="23"/>
    </location>
</feature>
<dbReference type="RefSeq" id="WP_012270820.1">
    <property type="nucleotide sequence ID" value="NC_010322.1"/>
</dbReference>
<dbReference type="InterPro" id="IPR050643">
    <property type="entry name" value="Periplasmic_pilus_chap"/>
</dbReference>
<evidence type="ECO:0000256" key="4">
    <source>
        <dbReference type="ARBA" id="ARBA00022764"/>
    </source>
</evidence>
<sequence length="237" mass="25984">MSKLKQLLLSAGCMLLSISGAQAAGMVPETSVVIVNEAEGEATITVRNDDPAPALLLVTLQNLPEDEEPLLFLTQPAWRVEAGEQQQVRFMLRATAPLHTQRLKRVVFEGVPQQEVAGKRIARVGVSVRQNLPVIIHPKGLAPNRSPWEGLQWRYGTQGLQVDNPTPYVVRLAQEVRLMPANAQGYLPRAYILPGESLEVRLESPAPQAPQSVRLFPATVYGFAVDEFEAPLLRGGN</sequence>
<gene>
    <name evidence="8" type="ordered locus">PputGB1_1132</name>
</gene>
<dbReference type="PRINTS" id="PR00969">
    <property type="entry name" value="CHAPERONPILI"/>
</dbReference>
<comment type="similarity">
    <text evidence="2">Belongs to the periplasmic pilus chaperone family.</text>
</comment>
<accession>B0KS85</accession>
<dbReference type="GO" id="GO:0071555">
    <property type="term" value="P:cell wall organization"/>
    <property type="evidence" value="ECO:0007669"/>
    <property type="project" value="InterPro"/>
</dbReference>
<comment type="subcellular location">
    <subcellularLocation>
        <location evidence="1">Periplasm</location>
    </subcellularLocation>
</comment>
<dbReference type="eggNOG" id="COG3121">
    <property type="taxonomic scope" value="Bacteria"/>
</dbReference>
<keyword evidence="4" id="KW-0574">Periplasm</keyword>
<dbReference type="InterPro" id="IPR008962">
    <property type="entry name" value="PapD-like_sf"/>
</dbReference>
<dbReference type="GO" id="GO:0030288">
    <property type="term" value="C:outer membrane-bounded periplasmic space"/>
    <property type="evidence" value="ECO:0007669"/>
    <property type="project" value="InterPro"/>
</dbReference>
<dbReference type="AlphaFoldDB" id="B0KS85"/>
<dbReference type="NCBIfam" id="NF007392">
    <property type="entry name" value="PRK09918.1"/>
    <property type="match status" value="1"/>
</dbReference>
<evidence type="ECO:0000256" key="5">
    <source>
        <dbReference type="ARBA" id="ARBA00023186"/>
    </source>
</evidence>
<evidence type="ECO:0000259" key="7">
    <source>
        <dbReference type="Pfam" id="PF00345"/>
    </source>
</evidence>
<dbReference type="Pfam" id="PF00345">
    <property type="entry name" value="PapD_N"/>
    <property type="match status" value="1"/>
</dbReference>
<evidence type="ECO:0000256" key="2">
    <source>
        <dbReference type="ARBA" id="ARBA00007399"/>
    </source>
</evidence>
<organism evidence="8 9">
    <name type="scientific">Pseudomonas putida (strain GB-1)</name>
    <dbReference type="NCBI Taxonomy" id="76869"/>
    <lineage>
        <taxon>Bacteria</taxon>
        <taxon>Pseudomonadati</taxon>
        <taxon>Pseudomonadota</taxon>
        <taxon>Gammaproteobacteria</taxon>
        <taxon>Pseudomonadales</taxon>
        <taxon>Pseudomonadaceae</taxon>
        <taxon>Pseudomonas</taxon>
    </lineage>
</organism>
<evidence type="ECO:0000313" key="9">
    <source>
        <dbReference type="Proteomes" id="UP000002157"/>
    </source>
</evidence>
<dbReference type="InterPro" id="IPR013783">
    <property type="entry name" value="Ig-like_fold"/>
</dbReference>
<keyword evidence="3 6" id="KW-0732">Signal</keyword>
<dbReference type="KEGG" id="ppg:PputGB1_1132"/>
<dbReference type="Proteomes" id="UP000002157">
    <property type="component" value="Chromosome"/>
</dbReference>
<dbReference type="EMBL" id="CP000926">
    <property type="protein sequence ID" value="ABY97040.1"/>
    <property type="molecule type" value="Genomic_DNA"/>
</dbReference>
<feature type="domain" description="Pili assembly chaperone N-terminal" evidence="7">
    <location>
        <begin position="25"/>
        <end position="141"/>
    </location>
</feature>
<name>B0KS85_PSEPG</name>
<dbReference type="InterPro" id="IPR036316">
    <property type="entry name" value="Pili_assmbl_chap_C_dom_sf"/>
</dbReference>
<dbReference type="PANTHER" id="PTHR30251:SF3">
    <property type="entry name" value="FIMBRIAL CHAPARONE PROTEIN"/>
    <property type="match status" value="1"/>
</dbReference>
<dbReference type="Gene3D" id="2.60.40.10">
    <property type="entry name" value="Immunoglobulins"/>
    <property type="match status" value="2"/>
</dbReference>
<dbReference type="InterPro" id="IPR001829">
    <property type="entry name" value="Pili_assmbl_chaperone_bac"/>
</dbReference>
<feature type="chain" id="PRO_5002751622" evidence="6">
    <location>
        <begin position="24"/>
        <end position="237"/>
    </location>
</feature>
<evidence type="ECO:0000256" key="3">
    <source>
        <dbReference type="ARBA" id="ARBA00022729"/>
    </source>
</evidence>
<dbReference type="SUPFAM" id="SSF49584">
    <property type="entry name" value="Periplasmic chaperone C-domain"/>
    <property type="match status" value="1"/>
</dbReference>
<dbReference type="HOGENOM" id="CLU_070768_1_2_6"/>
<dbReference type="PANTHER" id="PTHR30251">
    <property type="entry name" value="PILUS ASSEMBLY CHAPERONE"/>
    <property type="match status" value="1"/>
</dbReference>
<dbReference type="InterPro" id="IPR016147">
    <property type="entry name" value="Pili_assmbl_chaperone_N"/>
</dbReference>